<feature type="domain" description="SnoaL-like" evidence="2">
    <location>
        <begin position="32"/>
        <end position="127"/>
    </location>
</feature>
<dbReference type="Proteomes" id="UP001202550">
    <property type="component" value="Unassembled WGS sequence"/>
</dbReference>
<gene>
    <name evidence="3" type="ORF">M3N55_12435</name>
</gene>
<evidence type="ECO:0000313" key="3">
    <source>
        <dbReference type="EMBL" id="MCL1629539.1"/>
    </source>
</evidence>
<dbReference type="EMBL" id="JALZWP010000013">
    <property type="protein sequence ID" value="MCL1629539.1"/>
    <property type="molecule type" value="Genomic_DNA"/>
</dbReference>
<sequence>MKKTLTAVAATALLATGALAEGTPSIKPIVGKFLGAVLQGDVDTMREVANADYIQHNPFIPTGLEPFIEMLPVLQEAGTTAENIRMFEDGNYVFMHNIWRNAEPFGAPEMVSFDIIRVDENGKVAEHWDALQPLVTETASGRTQTDGPTEVTDLDKTEANKALAVALVRDVLMGEDPSRITDYISSESYAQHNPMIADGLDGIVAAVEQLTAQGNMFQYTDIHAVLGEGNFVLTVSEGQWNGTTNAFYDLFRMEDGMIVEHWDVIQPVPTEGLANDNGMFTGFDGVGPDSIGQ</sequence>
<feature type="signal peptide" evidence="1">
    <location>
        <begin position="1"/>
        <end position="20"/>
    </location>
</feature>
<evidence type="ECO:0000259" key="2">
    <source>
        <dbReference type="Pfam" id="PF12680"/>
    </source>
</evidence>
<comment type="caution">
    <text evidence="3">The sequence shown here is derived from an EMBL/GenBank/DDBJ whole genome shotgun (WGS) entry which is preliminary data.</text>
</comment>
<evidence type="ECO:0000256" key="1">
    <source>
        <dbReference type="SAM" id="SignalP"/>
    </source>
</evidence>
<keyword evidence="4" id="KW-1185">Reference proteome</keyword>
<proteinExistence type="predicted"/>
<reference evidence="3 4" key="1">
    <citation type="submission" date="2022-05" db="EMBL/GenBank/DDBJ databases">
        <title>Seasonal and diel survey of microbial diversity of the Tyrrhenian coast.</title>
        <authorList>
            <person name="Gattoni G."/>
            <person name="Corral P."/>
        </authorList>
    </citation>
    <scope>NUCLEOTIDE SEQUENCE [LARGE SCALE GENOMIC DNA]</scope>
    <source>
        <strain evidence="3 4">V10</strain>
    </source>
</reference>
<organism evidence="3 4">
    <name type="scientific">Roseinatronobacter domitianus</name>
    <dbReference type="NCBI Taxonomy" id="2940293"/>
    <lineage>
        <taxon>Bacteria</taxon>
        <taxon>Pseudomonadati</taxon>
        <taxon>Pseudomonadota</taxon>
        <taxon>Alphaproteobacteria</taxon>
        <taxon>Rhodobacterales</taxon>
        <taxon>Paracoccaceae</taxon>
        <taxon>Roseinatronobacter</taxon>
    </lineage>
</organism>
<accession>A0ABT0M5H1</accession>
<feature type="domain" description="SnoaL-like" evidence="2">
    <location>
        <begin position="171"/>
        <end position="261"/>
    </location>
</feature>
<dbReference type="SUPFAM" id="SSF54427">
    <property type="entry name" value="NTF2-like"/>
    <property type="match status" value="2"/>
</dbReference>
<dbReference type="Gene3D" id="3.10.450.50">
    <property type="match status" value="2"/>
</dbReference>
<dbReference type="Pfam" id="PF12680">
    <property type="entry name" value="SnoaL_2"/>
    <property type="match status" value="2"/>
</dbReference>
<feature type="chain" id="PRO_5046668312" evidence="1">
    <location>
        <begin position="21"/>
        <end position="293"/>
    </location>
</feature>
<keyword evidence="1" id="KW-0732">Signal</keyword>
<name>A0ABT0M5H1_9RHOB</name>
<evidence type="ECO:0000313" key="4">
    <source>
        <dbReference type="Proteomes" id="UP001202550"/>
    </source>
</evidence>
<dbReference type="InterPro" id="IPR037401">
    <property type="entry name" value="SnoaL-like"/>
</dbReference>
<protein>
    <submittedName>
        <fullName evidence="3">Nuclear transport factor 2 family protein</fullName>
    </submittedName>
</protein>
<dbReference type="RefSeq" id="WP_249059560.1">
    <property type="nucleotide sequence ID" value="NZ_JALZWP010000013.1"/>
</dbReference>
<dbReference type="InterPro" id="IPR032710">
    <property type="entry name" value="NTF2-like_dom_sf"/>
</dbReference>